<dbReference type="Proteomes" id="UP001202328">
    <property type="component" value="Unassembled WGS sequence"/>
</dbReference>
<sequence length="63" mass="7167">MGIPGEVTRNDKHSMPVMKKRDGYGKIMNYSSLPSVKELREQLAPHEQALFRTTAMGIFLTCR</sequence>
<comment type="caution">
    <text evidence="1">The sequence shown here is derived from an EMBL/GenBank/DDBJ whole genome shotgun (WGS) entry which is preliminary data.</text>
</comment>
<reference evidence="1" key="1">
    <citation type="submission" date="2022-04" db="EMBL/GenBank/DDBJ databases">
        <title>A functionally conserved STORR gene fusion in Papaver species that diverged 16.8 million years ago.</title>
        <authorList>
            <person name="Catania T."/>
        </authorList>
    </citation>
    <scope>NUCLEOTIDE SEQUENCE</scope>
    <source>
        <strain evidence="1">S-188037</strain>
    </source>
</reference>
<accession>A0AAD4X8K8</accession>
<proteinExistence type="predicted"/>
<evidence type="ECO:0000313" key="2">
    <source>
        <dbReference type="Proteomes" id="UP001202328"/>
    </source>
</evidence>
<keyword evidence="2" id="KW-1185">Reference proteome</keyword>
<gene>
    <name evidence="1" type="ORF">MKW98_005974</name>
</gene>
<name>A0AAD4X8K8_9MAGN</name>
<evidence type="ECO:0000313" key="1">
    <source>
        <dbReference type="EMBL" id="KAI3867597.1"/>
    </source>
</evidence>
<organism evidence="1 2">
    <name type="scientific">Papaver atlanticum</name>
    <dbReference type="NCBI Taxonomy" id="357466"/>
    <lineage>
        <taxon>Eukaryota</taxon>
        <taxon>Viridiplantae</taxon>
        <taxon>Streptophyta</taxon>
        <taxon>Embryophyta</taxon>
        <taxon>Tracheophyta</taxon>
        <taxon>Spermatophyta</taxon>
        <taxon>Magnoliopsida</taxon>
        <taxon>Ranunculales</taxon>
        <taxon>Papaveraceae</taxon>
        <taxon>Papaveroideae</taxon>
        <taxon>Papaver</taxon>
    </lineage>
</organism>
<protein>
    <submittedName>
        <fullName evidence="1">Uncharacterized protein</fullName>
    </submittedName>
</protein>
<dbReference type="AlphaFoldDB" id="A0AAD4X8K8"/>
<dbReference type="EMBL" id="JAJJMB010013545">
    <property type="protein sequence ID" value="KAI3867597.1"/>
    <property type="molecule type" value="Genomic_DNA"/>
</dbReference>